<dbReference type="EMBL" id="JACHLJ010000001">
    <property type="protein sequence ID" value="MBB5770852.1"/>
    <property type="molecule type" value="Genomic_DNA"/>
</dbReference>
<dbReference type="RefSeq" id="WP_184278452.1">
    <property type="nucleotide sequence ID" value="NZ_JACHLJ010000001.1"/>
</dbReference>
<sequence>MAASTQRRPGKHEAALRLLPEGAQIADQVWAGSPSEAAATARQMALHAGSSAAALRDFGPHRNDEGDSAIRAALYDFQAMEEGRANADLDYLISVAKGDALTAYLARKEIGERKAAEWRRELTVAKAAMFSAVAA</sequence>
<accession>A0A7W9FSN0</accession>
<dbReference type="Proteomes" id="UP000556201">
    <property type="component" value="Unassembled WGS sequence"/>
</dbReference>
<evidence type="ECO:0000313" key="1">
    <source>
        <dbReference type="EMBL" id="MBB5770852.1"/>
    </source>
</evidence>
<evidence type="ECO:0000313" key="2">
    <source>
        <dbReference type="Proteomes" id="UP000556201"/>
    </source>
</evidence>
<organism evidence="1 2">
    <name type="scientific">Brevundimonas vesicularis</name>
    <name type="common">Pseudomonas vesicularis</name>
    <dbReference type="NCBI Taxonomy" id="41276"/>
    <lineage>
        <taxon>Bacteria</taxon>
        <taxon>Pseudomonadati</taxon>
        <taxon>Pseudomonadota</taxon>
        <taxon>Alphaproteobacteria</taxon>
        <taxon>Caulobacterales</taxon>
        <taxon>Caulobacteraceae</taxon>
        <taxon>Brevundimonas</taxon>
    </lineage>
</organism>
<gene>
    <name evidence="1" type="ORF">HNP47_000821</name>
</gene>
<name>A0A7W9FSN0_BREVE</name>
<reference evidence="1 2" key="1">
    <citation type="submission" date="2020-08" db="EMBL/GenBank/DDBJ databases">
        <title>Functional genomics of gut bacteria from endangered species of beetles.</title>
        <authorList>
            <person name="Carlos-Shanley C."/>
        </authorList>
    </citation>
    <scope>NUCLEOTIDE SEQUENCE [LARGE SCALE GENOMIC DNA]</scope>
    <source>
        <strain evidence="1 2">S00192</strain>
    </source>
</reference>
<proteinExistence type="predicted"/>
<dbReference type="AlphaFoldDB" id="A0A7W9FSN0"/>
<comment type="caution">
    <text evidence="1">The sequence shown here is derived from an EMBL/GenBank/DDBJ whole genome shotgun (WGS) entry which is preliminary data.</text>
</comment>
<protein>
    <submittedName>
        <fullName evidence="1">Uncharacterized protein</fullName>
    </submittedName>
</protein>